<dbReference type="Proteomes" id="UP000641954">
    <property type="component" value="Unassembled WGS sequence"/>
</dbReference>
<dbReference type="GO" id="GO:0008879">
    <property type="term" value="F:glucose-1-phosphate thymidylyltransferase activity"/>
    <property type="evidence" value="ECO:0007669"/>
    <property type="project" value="UniProtKB-EC"/>
</dbReference>
<dbReference type="InterPro" id="IPR029044">
    <property type="entry name" value="Nucleotide-diphossugar_trans"/>
</dbReference>
<dbReference type="CDD" id="cd04189">
    <property type="entry name" value="G1P_TT_long"/>
    <property type="match status" value="1"/>
</dbReference>
<evidence type="ECO:0000259" key="1">
    <source>
        <dbReference type="Pfam" id="PF00483"/>
    </source>
</evidence>
<dbReference type="Pfam" id="PF00483">
    <property type="entry name" value="NTP_transferase"/>
    <property type="match status" value="1"/>
</dbReference>
<feature type="domain" description="Nucleotidyl transferase" evidence="1">
    <location>
        <begin position="2"/>
        <end position="236"/>
    </location>
</feature>
<dbReference type="RefSeq" id="WP_190877493.1">
    <property type="nucleotide sequence ID" value="NZ_JACJSK010000006.1"/>
</dbReference>
<keyword evidence="3" id="KW-1185">Reference proteome</keyword>
<keyword evidence="2" id="KW-0808">Transferase</keyword>
<protein>
    <submittedName>
        <fullName evidence="2">Glucose-1-phosphate thymidylyltransferase</fullName>
        <ecNumber evidence="2">2.7.7.24</ecNumber>
    </submittedName>
</protein>
<dbReference type="PANTHER" id="PTHR42883">
    <property type="entry name" value="GLUCOSE-1-PHOSPHATE THYMIDYLTRANSFERASE"/>
    <property type="match status" value="1"/>
</dbReference>
<dbReference type="PANTHER" id="PTHR42883:SF2">
    <property type="entry name" value="THYMIDYLYLTRANSFERASE"/>
    <property type="match status" value="1"/>
</dbReference>
<sequence>MKAIILSGGKGTRLRPLTYSGAKQLVPVANKPILWYGIESIVAAGITDIGIIISPETGEEVKQVTGNGDRFGAKITYILQEQPAGLAHAVKIAQPFLGDSPFIMYLGDNIIEGSVDSFLTQFNQQNLDALILLRAVSNPSAFGVAKVDEKGRVLQLIEKPKEPPSNLALVGVYLFSSAIHEAIAQIKPSARGELEITDAIQRLIDLEKPVEACTLQGWWLDTGKKDDLLEANRIILDTQITPSVEGEIDDRSQVIGRVKIGAGTKVINSSIRGPAIIGENCYLENCFIGPYSSIANEATLIDADLEHSVILRGAKIDRIQQRLVDSVIGRRANLTVASRRPKALRFMIGDDSQVELF</sequence>
<dbReference type="InterPro" id="IPR005835">
    <property type="entry name" value="NTP_transferase_dom"/>
</dbReference>
<accession>A0ABR8EA76</accession>
<dbReference type="EC" id="2.7.7.24" evidence="2"/>
<keyword evidence="2" id="KW-0548">Nucleotidyltransferase</keyword>
<dbReference type="Gene3D" id="3.90.550.10">
    <property type="entry name" value="Spore Coat Polysaccharide Biosynthesis Protein SpsA, Chain A"/>
    <property type="match status" value="1"/>
</dbReference>
<name>A0ABR8EA76_9CYAN</name>
<dbReference type="InterPro" id="IPR005908">
    <property type="entry name" value="G1P_thy_trans_l"/>
</dbReference>
<evidence type="ECO:0000313" key="3">
    <source>
        <dbReference type="Proteomes" id="UP000641954"/>
    </source>
</evidence>
<dbReference type="NCBIfam" id="TIGR01208">
    <property type="entry name" value="rmlA_long"/>
    <property type="match status" value="1"/>
</dbReference>
<comment type="caution">
    <text evidence="2">The sequence shown here is derived from an EMBL/GenBank/DDBJ whole genome shotgun (WGS) entry which is preliminary data.</text>
</comment>
<reference evidence="2 3" key="1">
    <citation type="journal article" date="2020" name="ISME J.">
        <title>Comparative genomics reveals insights into cyanobacterial evolution and habitat adaptation.</title>
        <authorList>
            <person name="Chen M.Y."/>
            <person name="Teng W.K."/>
            <person name="Zhao L."/>
            <person name="Hu C.X."/>
            <person name="Zhou Y.K."/>
            <person name="Han B.P."/>
            <person name="Song L.R."/>
            <person name="Shu W.S."/>
        </authorList>
    </citation>
    <scope>NUCLEOTIDE SEQUENCE [LARGE SCALE GENOMIC DNA]</scope>
    <source>
        <strain evidence="2 3">FACHB-1370</strain>
    </source>
</reference>
<dbReference type="EMBL" id="JACJSK010000006">
    <property type="protein sequence ID" value="MBD2543307.1"/>
    <property type="molecule type" value="Genomic_DNA"/>
</dbReference>
<organism evidence="2 3">
    <name type="scientific">Planktothricoides raciborskii FACHB-1370</name>
    <dbReference type="NCBI Taxonomy" id="2949576"/>
    <lineage>
        <taxon>Bacteria</taxon>
        <taxon>Bacillati</taxon>
        <taxon>Cyanobacteriota</taxon>
        <taxon>Cyanophyceae</taxon>
        <taxon>Oscillatoriophycideae</taxon>
        <taxon>Oscillatoriales</taxon>
        <taxon>Oscillatoriaceae</taxon>
        <taxon>Planktothricoides</taxon>
    </lineage>
</organism>
<dbReference type="SUPFAM" id="SSF53448">
    <property type="entry name" value="Nucleotide-diphospho-sugar transferases"/>
    <property type="match status" value="1"/>
</dbReference>
<proteinExistence type="predicted"/>
<gene>
    <name evidence="2" type="ORF">H6G72_05455</name>
</gene>
<evidence type="ECO:0000313" key="2">
    <source>
        <dbReference type="EMBL" id="MBD2543307.1"/>
    </source>
</evidence>